<reference evidence="1" key="1">
    <citation type="submission" date="2014-09" db="EMBL/GenBank/DDBJ databases">
        <authorList>
            <person name="Magalhaes I.L.F."/>
            <person name="Oliveira U."/>
            <person name="Santos F.R."/>
            <person name="Vidigal T.H.D.A."/>
            <person name="Brescovit A.D."/>
            <person name="Santos A.J."/>
        </authorList>
    </citation>
    <scope>NUCLEOTIDE SEQUENCE</scope>
    <source>
        <tissue evidence="1">Shoot tissue taken approximately 20 cm above the soil surface</tissue>
    </source>
</reference>
<evidence type="ECO:0000313" key="1">
    <source>
        <dbReference type="EMBL" id="JAD81187.1"/>
    </source>
</evidence>
<sequence>MSCYDTQTQKKCSRILVLTFSLLGMQHKCVTKCFSHLWRCYSLHSKYASSQFLCYLFYQF</sequence>
<dbReference type="EMBL" id="GBRH01216708">
    <property type="protein sequence ID" value="JAD81187.1"/>
    <property type="molecule type" value="Transcribed_RNA"/>
</dbReference>
<organism evidence="1">
    <name type="scientific">Arundo donax</name>
    <name type="common">Giant reed</name>
    <name type="synonym">Donax arundinaceus</name>
    <dbReference type="NCBI Taxonomy" id="35708"/>
    <lineage>
        <taxon>Eukaryota</taxon>
        <taxon>Viridiplantae</taxon>
        <taxon>Streptophyta</taxon>
        <taxon>Embryophyta</taxon>
        <taxon>Tracheophyta</taxon>
        <taxon>Spermatophyta</taxon>
        <taxon>Magnoliopsida</taxon>
        <taxon>Liliopsida</taxon>
        <taxon>Poales</taxon>
        <taxon>Poaceae</taxon>
        <taxon>PACMAD clade</taxon>
        <taxon>Arundinoideae</taxon>
        <taxon>Arundineae</taxon>
        <taxon>Arundo</taxon>
    </lineage>
</organism>
<accession>A0A0A9DBR4</accession>
<proteinExistence type="predicted"/>
<name>A0A0A9DBR4_ARUDO</name>
<reference evidence="1" key="2">
    <citation type="journal article" date="2015" name="Data Brief">
        <title>Shoot transcriptome of the giant reed, Arundo donax.</title>
        <authorList>
            <person name="Barrero R.A."/>
            <person name="Guerrero F.D."/>
            <person name="Moolhuijzen P."/>
            <person name="Goolsby J.A."/>
            <person name="Tidwell J."/>
            <person name="Bellgard S.E."/>
            <person name="Bellgard M.I."/>
        </authorList>
    </citation>
    <scope>NUCLEOTIDE SEQUENCE</scope>
    <source>
        <tissue evidence="1">Shoot tissue taken approximately 20 cm above the soil surface</tissue>
    </source>
</reference>
<protein>
    <submittedName>
        <fullName evidence="1">Uncharacterized protein</fullName>
    </submittedName>
</protein>
<dbReference type="AlphaFoldDB" id="A0A0A9DBR4"/>